<keyword evidence="12" id="KW-1185">Reference proteome</keyword>
<comment type="caution">
    <text evidence="11">The sequence shown here is derived from an EMBL/GenBank/DDBJ whole genome shotgun (WGS) entry which is preliminary data.</text>
</comment>
<feature type="transmembrane region" description="Helical" evidence="10">
    <location>
        <begin position="82"/>
        <end position="102"/>
    </location>
</feature>
<dbReference type="Pfam" id="PF03083">
    <property type="entry name" value="MtN3_slv"/>
    <property type="match status" value="1"/>
</dbReference>
<dbReference type="EMBL" id="MNPL01032544">
    <property type="protein sequence ID" value="OQR66424.1"/>
    <property type="molecule type" value="Genomic_DNA"/>
</dbReference>
<comment type="subcellular location">
    <subcellularLocation>
        <location evidence="1">Endomembrane system</location>
        <topology evidence="1">Multi-pass membrane protein</topology>
    </subcellularLocation>
</comment>
<dbReference type="GO" id="GO:0016020">
    <property type="term" value="C:membrane"/>
    <property type="evidence" value="ECO:0007669"/>
    <property type="project" value="InterPro"/>
</dbReference>
<evidence type="ECO:0000313" key="11">
    <source>
        <dbReference type="EMBL" id="OQR66424.1"/>
    </source>
</evidence>
<organism evidence="11 12">
    <name type="scientific">Tropilaelaps mercedesae</name>
    <dbReference type="NCBI Taxonomy" id="418985"/>
    <lineage>
        <taxon>Eukaryota</taxon>
        <taxon>Metazoa</taxon>
        <taxon>Ecdysozoa</taxon>
        <taxon>Arthropoda</taxon>
        <taxon>Chelicerata</taxon>
        <taxon>Arachnida</taxon>
        <taxon>Acari</taxon>
        <taxon>Parasitiformes</taxon>
        <taxon>Mesostigmata</taxon>
        <taxon>Gamasina</taxon>
        <taxon>Dermanyssoidea</taxon>
        <taxon>Laelapidae</taxon>
        <taxon>Tropilaelaps</taxon>
    </lineage>
</organism>
<reference evidence="11 12" key="1">
    <citation type="journal article" date="2017" name="Gigascience">
        <title>Draft genome of the honey bee ectoparasitic mite, Tropilaelaps mercedesae, is shaped by the parasitic life history.</title>
        <authorList>
            <person name="Dong X."/>
            <person name="Armstrong S.D."/>
            <person name="Xia D."/>
            <person name="Makepeace B.L."/>
            <person name="Darby A.C."/>
            <person name="Kadowaki T."/>
        </authorList>
    </citation>
    <scope>NUCLEOTIDE SEQUENCE [LARGE SCALE GENOMIC DNA]</scope>
    <source>
        <strain evidence="11">Wuxi-XJTLU</strain>
    </source>
</reference>
<evidence type="ECO:0000256" key="10">
    <source>
        <dbReference type="SAM" id="Phobius"/>
    </source>
</evidence>
<evidence type="ECO:0000256" key="2">
    <source>
        <dbReference type="ARBA" id="ARBA00007809"/>
    </source>
</evidence>
<name>A0A1V9WYX5_9ACAR</name>
<dbReference type="GO" id="GO:0051119">
    <property type="term" value="F:sugar transmembrane transporter activity"/>
    <property type="evidence" value="ECO:0007669"/>
    <property type="project" value="InterPro"/>
</dbReference>
<evidence type="ECO:0000256" key="6">
    <source>
        <dbReference type="ARBA" id="ARBA00022692"/>
    </source>
</evidence>
<evidence type="ECO:0000256" key="1">
    <source>
        <dbReference type="ARBA" id="ARBA00004127"/>
    </source>
</evidence>
<evidence type="ECO:0000313" key="12">
    <source>
        <dbReference type="Proteomes" id="UP000192247"/>
    </source>
</evidence>
<feature type="transmembrane region" description="Helical" evidence="10">
    <location>
        <begin position="50"/>
        <end position="70"/>
    </location>
</feature>
<evidence type="ECO:0000256" key="7">
    <source>
        <dbReference type="ARBA" id="ARBA00022737"/>
    </source>
</evidence>
<evidence type="ECO:0000256" key="8">
    <source>
        <dbReference type="ARBA" id="ARBA00022989"/>
    </source>
</evidence>
<dbReference type="PANTHER" id="PTHR10791">
    <property type="entry name" value="RAG1-ACTIVATING PROTEIN 1"/>
    <property type="match status" value="1"/>
</dbReference>
<dbReference type="InterPro" id="IPR047664">
    <property type="entry name" value="SWEET"/>
</dbReference>
<sequence>MMGMLCSFLWFQYAILKPDMIVTTVNVIGFTLQTAFLFWFYLYTKPKAQLNMHIGALLLLILSLHTWLFYGATDAEMAMHVAGYLGIVASIAFFASPLTLLVKKSRQSTQI</sequence>
<proteinExistence type="inferred from homology"/>
<evidence type="ECO:0000256" key="4">
    <source>
        <dbReference type="ARBA" id="ARBA00022448"/>
    </source>
</evidence>
<dbReference type="AlphaFoldDB" id="A0A1V9WYX5"/>
<keyword evidence="6 10" id="KW-0812">Transmembrane</keyword>
<keyword evidence="4" id="KW-0813">Transport</keyword>
<dbReference type="Proteomes" id="UP000192247">
    <property type="component" value="Unassembled WGS sequence"/>
</dbReference>
<feature type="transmembrane region" description="Helical" evidence="10">
    <location>
        <begin position="20"/>
        <end position="43"/>
    </location>
</feature>
<keyword evidence="7" id="KW-0677">Repeat</keyword>
<accession>A0A1V9WYX5</accession>
<keyword evidence="8 10" id="KW-1133">Transmembrane helix</keyword>
<dbReference type="InterPro" id="IPR004316">
    <property type="entry name" value="SWEET_rpt"/>
</dbReference>
<dbReference type="OrthoDB" id="409725at2759"/>
<evidence type="ECO:0000256" key="3">
    <source>
        <dbReference type="ARBA" id="ARBA00021741"/>
    </source>
</evidence>
<comment type="similarity">
    <text evidence="2">Belongs to the SWEET sugar transporter family.</text>
</comment>
<protein>
    <recommendedName>
        <fullName evidence="3">Sugar transporter SWEET1</fullName>
    </recommendedName>
</protein>
<dbReference type="GO" id="GO:0012505">
    <property type="term" value="C:endomembrane system"/>
    <property type="evidence" value="ECO:0007669"/>
    <property type="project" value="UniProtKB-SubCell"/>
</dbReference>
<keyword evidence="9 10" id="KW-0472">Membrane</keyword>
<gene>
    <name evidence="11" type="ORF">BIW11_04982</name>
</gene>
<keyword evidence="5 11" id="KW-0762">Sugar transport</keyword>
<dbReference type="Gene3D" id="1.20.1280.290">
    <property type="match status" value="1"/>
</dbReference>
<dbReference type="PANTHER" id="PTHR10791:SF112">
    <property type="entry name" value="SUGAR TRANSPORTER SWEET1"/>
    <property type="match status" value="1"/>
</dbReference>
<dbReference type="InParanoid" id="A0A1V9WYX5"/>
<evidence type="ECO:0000256" key="9">
    <source>
        <dbReference type="ARBA" id="ARBA00023136"/>
    </source>
</evidence>
<evidence type="ECO:0000256" key="5">
    <source>
        <dbReference type="ARBA" id="ARBA00022597"/>
    </source>
</evidence>